<dbReference type="InterPro" id="IPR017452">
    <property type="entry name" value="GPCR_Rhodpsn_7TM"/>
</dbReference>
<dbReference type="PROSITE" id="PS00237">
    <property type="entry name" value="G_PROTEIN_RECEP_F1_1"/>
    <property type="match status" value="1"/>
</dbReference>
<evidence type="ECO:0000259" key="12">
    <source>
        <dbReference type="PROSITE" id="PS50262"/>
    </source>
</evidence>
<dbReference type="PRINTS" id="PR00237">
    <property type="entry name" value="GPCRRHODOPSN"/>
</dbReference>
<evidence type="ECO:0000256" key="4">
    <source>
        <dbReference type="ARBA" id="ARBA00022989"/>
    </source>
</evidence>
<dbReference type="RefSeq" id="XP_003724449.1">
    <property type="nucleotide sequence ID" value="XM_003724401.3"/>
</dbReference>
<dbReference type="PANTHER" id="PTHR24229:SF40">
    <property type="entry name" value="ALLATOSTATIN C RECEPTOR 1-RELATED"/>
    <property type="match status" value="1"/>
</dbReference>
<keyword evidence="8 9" id="KW-0807">Transducer</keyword>
<evidence type="ECO:0000256" key="10">
    <source>
        <dbReference type="SAM" id="MobiDB-lite"/>
    </source>
</evidence>
<evidence type="ECO:0000256" key="11">
    <source>
        <dbReference type="SAM" id="Phobius"/>
    </source>
</evidence>
<feature type="transmembrane region" description="Helical" evidence="11">
    <location>
        <begin position="156"/>
        <end position="177"/>
    </location>
</feature>
<name>A0A7M7GFS5_STRPU</name>
<dbReference type="OMA" id="VIMFCIN"/>
<dbReference type="GO" id="GO:0042923">
    <property type="term" value="F:neuropeptide binding"/>
    <property type="evidence" value="ECO:0000318"/>
    <property type="project" value="GO_Central"/>
</dbReference>
<dbReference type="GeneID" id="100893852"/>
<feature type="transmembrane region" description="Helical" evidence="11">
    <location>
        <begin position="189"/>
        <end position="217"/>
    </location>
</feature>
<proteinExistence type="inferred from homology"/>
<keyword evidence="2" id="KW-1003">Cell membrane</keyword>
<dbReference type="InterPro" id="IPR000276">
    <property type="entry name" value="GPCR_Rhodpsn"/>
</dbReference>
<keyword evidence="14" id="KW-1185">Reference proteome</keyword>
<dbReference type="GO" id="GO:0005886">
    <property type="term" value="C:plasma membrane"/>
    <property type="evidence" value="ECO:0000318"/>
    <property type="project" value="GO_Central"/>
</dbReference>
<sequence>MASDTEDMSSSNLDYDEAADVVKLANQLLTTFRVAFSLVTIIMVVGLVANGFVLFVILRSKKLRNTVYNVYIVSLCVSSFLFLLVWGLTDVITFGIYLHKEIFHVETDSRIRKLLAGCEATTMVVNCFMITALAVDRYIIIARPASLHNRRTVKNALVACGIVWAAGFLTACTAIPVDLFTSLKTVYAIHIFFFIFTFVIPVVIIAVCFGLTVRAAATKRNATTLSPTGRRSLARKTRFLALIGGVSLSFFICWGYWHSYYLAIWPYFFNGQFYRANVVVHIVVNMLTDILVLFNAALNPFLYALNRAYMKRHLVSLFPCGRKGTHAADMGNGRPDGMESTESDSVTPSGDGVTFNVADETVAEKVPNSPASN</sequence>
<feature type="transmembrane region" description="Helical" evidence="11">
    <location>
        <begin position="114"/>
        <end position="135"/>
    </location>
</feature>
<dbReference type="GO" id="GO:0043005">
    <property type="term" value="C:neuron projection"/>
    <property type="evidence" value="ECO:0000318"/>
    <property type="project" value="GO_Central"/>
</dbReference>
<protein>
    <recommendedName>
        <fullName evidence="12">G-protein coupled receptors family 1 profile domain-containing protein</fullName>
    </recommendedName>
</protein>
<keyword evidence="6 11" id="KW-0472">Membrane</keyword>
<dbReference type="OrthoDB" id="10037617at2759"/>
<dbReference type="Pfam" id="PF00001">
    <property type="entry name" value="7tm_1"/>
    <property type="match status" value="1"/>
</dbReference>
<reference evidence="14" key="1">
    <citation type="submission" date="2015-02" db="EMBL/GenBank/DDBJ databases">
        <title>Genome sequencing for Strongylocentrotus purpuratus.</title>
        <authorList>
            <person name="Murali S."/>
            <person name="Liu Y."/>
            <person name="Vee V."/>
            <person name="English A."/>
            <person name="Wang M."/>
            <person name="Skinner E."/>
            <person name="Han Y."/>
            <person name="Muzny D.M."/>
            <person name="Worley K.C."/>
            <person name="Gibbs R.A."/>
        </authorList>
    </citation>
    <scope>NUCLEOTIDE SEQUENCE</scope>
</reference>
<evidence type="ECO:0000256" key="6">
    <source>
        <dbReference type="ARBA" id="ARBA00023136"/>
    </source>
</evidence>
<evidence type="ECO:0000313" key="14">
    <source>
        <dbReference type="Proteomes" id="UP000007110"/>
    </source>
</evidence>
<feature type="transmembrane region" description="Helical" evidence="11">
    <location>
        <begin position="278"/>
        <end position="305"/>
    </location>
</feature>
<evidence type="ECO:0000256" key="3">
    <source>
        <dbReference type="ARBA" id="ARBA00022692"/>
    </source>
</evidence>
<dbReference type="EnsemblMetazoa" id="XM_003724401">
    <property type="protein sequence ID" value="XP_003724449"/>
    <property type="gene ID" value="LOC100893852"/>
</dbReference>
<evidence type="ECO:0000256" key="5">
    <source>
        <dbReference type="ARBA" id="ARBA00023040"/>
    </source>
</evidence>
<dbReference type="AlphaFoldDB" id="A0A7M7GFS5"/>
<reference evidence="13" key="2">
    <citation type="submission" date="2021-01" db="UniProtKB">
        <authorList>
            <consortium name="EnsemblMetazoa"/>
        </authorList>
    </citation>
    <scope>IDENTIFICATION</scope>
</reference>
<comment type="similarity">
    <text evidence="9">Belongs to the G-protein coupled receptor 1 family.</text>
</comment>
<evidence type="ECO:0000256" key="2">
    <source>
        <dbReference type="ARBA" id="ARBA00022475"/>
    </source>
</evidence>
<feature type="region of interest" description="Disordered" evidence="10">
    <location>
        <begin position="329"/>
        <end position="353"/>
    </location>
</feature>
<dbReference type="GO" id="GO:0004930">
    <property type="term" value="F:G protein-coupled receptor activity"/>
    <property type="evidence" value="ECO:0000318"/>
    <property type="project" value="GO_Central"/>
</dbReference>
<feature type="transmembrane region" description="Helical" evidence="11">
    <location>
        <begin position="70"/>
        <end position="94"/>
    </location>
</feature>
<dbReference type="PROSITE" id="PS50262">
    <property type="entry name" value="G_PROTEIN_RECEP_F1_2"/>
    <property type="match status" value="1"/>
</dbReference>
<organism evidence="13 14">
    <name type="scientific">Strongylocentrotus purpuratus</name>
    <name type="common">Purple sea urchin</name>
    <dbReference type="NCBI Taxonomy" id="7668"/>
    <lineage>
        <taxon>Eukaryota</taxon>
        <taxon>Metazoa</taxon>
        <taxon>Echinodermata</taxon>
        <taxon>Eleutherozoa</taxon>
        <taxon>Echinozoa</taxon>
        <taxon>Echinoidea</taxon>
        <taxon>Euechinoidea</taxon>
        <taxon>Echinacea</taxon>
        <taxon>Camarodonta</taxon>
        <taxon>Echinidea</taxon>
        <taxon>Strongylocentrotidae</taxon>
        <taxon>Strongylocentrotus</taxon>
    </lineage>
</organism>
<feature type="transmembrane region" description="Helical" evidence="11">
    <location>
        <begin position="238"/>
        <end position="258"/>
    </location>
</feature>
<dbReference type="PANTHER" id="PTHR24229">
    <property type="entry name" value="NEUROPEPTIDES RECEPTOR"/>
    <property type="match status" value="1"/>
</dbReference>
<keyword evidence="3 9" id="KW-0812">Transmembrane</keyword>
<evidence type="ECO:0000256" key="8">
    <source>
        <dbReference type="ARBA" id="ARBA00023224"/>
    </source>
</evidence>
<evidence type="ECO:0000313" key="13">
    <source>
        <dbReference type="EnsemblMetazoa" id="XP_003724449"/>
    </source>
</evidence>
<evidence type="ECO:0000256" key="7">
    <source>
        <dbReference type="ARBA" id="ARBA00023170"/>
    </source>
</evidence>
<comment type="subcellular location">
    <subcellularLocation>
        <location evidence="1">Cell membrane</location>
        <topology evidence="1">Multi-pass membrane protein</topology>
    </subcellularLocation>
</comment>
<keyword evidence="5 9" id="KW-0297">G-protein coupled receptor</keyword>
<dbReference type="Proteomes" id="UP000007110">
    <property type="component" value="Unassembled WGS sequence"/>
</dbReference>
<dbReference type="CDD" id="cd00637">
    <property type="entry name" value="7tm_classA_rhodopsin-like"/>
    <property type="match status" value="1"/>
</dbReference>
<dbReference type="FunFam" id="1.20.1070.10:FF:000957">
    <property type="entry name" value="Uncharacterized protein"/>
    <property type="match status" value="1"/>
</dbReference>
<evidence type="ECO:0000256" key="9">
    <source>
        <dbReference type="RuleBase" id="RU000688"/>
    </source>
</evidence>
<evidence type="ECO:0000256" key="1">
    <source>
        <dbReference type="ARBA" id="ARBA00004651"/>
    </source>
</evidence>
<feature type="transmembrane region" description="Helical" evidence="11">
    <location>
        <begin position="34"/>
        <end position="58"/>
    </location>
</feature>
<keyword evidence="4 11" id="KW-1133">Transmembrane helix</keyword>
<dbReference type="GO" id="GO:0007218">
    <property type="term" value="P:neuropeptide signaling pathway"/>
    <property type="evidence" value="ECO:0000318"/>
    <property type="project" value="GO_Central"/>
</dbReference>
<keyword evidence="7 9" id="KW-0675">Receptor</keyword>
<accession>A0A7M7GFS5</accession>
<dbReference type="Gene3D" id="1.20.1070.10">
    <property type="entry name" value="Rhodopsin 7-helix transmembrane proteins"/>
    <property type="match status" value="1"/>
</dbReference>
<dbReference type="SUPFAM" id="SSF81321">
    <property type="entry name" value="Family A G protein-coupled receptor-like"/>
    <property type="match status" value="1"/>
</dbReference>
<dbReference type="InParanoid" id="A0A7M7GFS5"/>
<feature type="domain" description="G-protein coupled receptors family 1 profile" evidence="12">
    <location>
        <begin position="49"/>
        <end position="303"/>
    </location>
</feature>
<dbReference type="KEGG" id="spu:100893852"/>